<dbReference type="InterPro" id="IPR059123">
    <property type="entry name" value="StrF_dom"/>
</dbReference>
<protein>
    <recommendedName>
        <fullName evidence="2">Streptomycin biosynthesis protein StrF domain-containing protein</fullName>
    </recommendedName>
</protein>
<sequence>MISIIVCSVDNLLFERFSQSVSDTIGVPYEVLSFDNRIDRLSIATVYNNAAKAAVFKILVFVHEDVVFHTINWGKKLVSYFAHLDRPGVLGVAGSSYLPISPSDWWLCDPNYLHANFISNKKNGRMGEGYLKKWGEQMAQPVFALDGMFLAMKKSVWKDFHFNEDLYGFQGYDTSICYRVSQKYQNYFIPGILMEHFSKGCPNSIWLINTVKANESIAQFLKKIRKDQKLDRNLEVKAYHLFLNQLAKYSNRWIFNFRYSFIYGWEITKCFFSFRTIYLWLVFQVLYFTKIIKK</sequence>
<dbReference type="Pfam" id="PF13712">
    <property type="entry name" value="Glyco_tranf_2_5"/>
    <property type="match status" value="1"/>
</dbReference>
<comment type="caution">
    <text evidence="3">The sequence shown here is derived from an EMBL/GenBank/DDBJ whole genome shotgun (WGS) entry which is preliminary data.</text>
</comment>
<keyword evidence="1" id="KW-1133">Transmembrane helix</keyword>
<dbReference type="Proteomes" id="UP000664317">
    <property type="component" value="Unassembled WGS sequence"/>
</dbReference>
<dbReference type="Gene3D" id="3.90.550.10">
    <property type="entry name" value="Spore Coat Polysaccharide Biosynthesis Protein SpsA, Chain A"/>
    <property type="match status" value="1"/>
</dbReference>
<dbReference type="InterPro" id="IPR029044">
    <property type="entry name" value="Nucleotide-diphossugar_trans"/>
</dbReference>
<organism evidence="3 4">
    <name type="scientific">Algoriphagus oliviformis</name>
    <dbReference type="NCBI Taxonomy" id="2811231"/>
    <lineage>
        <taxon>Bacteria</taxon>
        <taxon>Pseudomonadati</taxon>
        <taxon>Bacteroidota</taxon>
        <taxon>Cytophagia</taxon>
        <taxon>Cytophagales</taxon>
        <taxon>Cyclobacteriaceae</taxon>
        <taxon>Algoriphagus</taxon>
    </lineage>
</organism>
<keyword evidence="4" id="KW-1185">Reference proteome</keyword>
<keyword evidence="1" id="KW-0812">Transmembrane</keyword>
<evidence type="ECO:0000313" key="4">
    <source>
        <dbReference type="Proteomes" id="UP000664317"/>
    </source>
</evidence>
<accession>A0ABS3C9V0</accession>
<keyword evidence="1" id="KW-0472">Membrane</keyword>
<evidence type="ECO:0000256" key="1">
    <source>
        <dbReference type="SAM" id="Phobius"/>
    </source>
</evidence>
<reference evidence="3 4" key="1">
    <citation type="submission" date="2021-03" db="EMBL/GenBank/DDBJ databases">
        <title>novel species isolated from a fishpond in China.</title>
        <authorList>
            <person name="Lu H."/>
            <person name="Cai Z."/>
        </authorList>
    </citation>
    <scope>NUCLEOTIDE SEQUENCE [LARGE SCALE GENOMIC DNA]</scope>
    <source>
        <strain evidence="3 4">H41</strain>
    </source>
</reference>
<feature type="domain" description="Streptomycin biosynthesis protein StrF" evidence="2">
    <location>
        <begin position="4"/>
        <end position="190"/>
    </location>
</feature>
<evidence type="ECO:0000313" key="3">
    <source>
        <dbReference type="EMBL" id="MBN7812941.1"/>
    </source>
</evidence>
<evidence type="ECO:0000259" key="2">
    <source>
        <dbReference type="Pfam" id="PF13712"/>
    </source>
</evidence>
<dbReference type="RefSeq" id="WP_206579713.1">
    <property type="nucleotide sequence ID" value="NZ_JAFKCT010000009.1"/>
</dbReference>
<feature type="transmembrane region" description="Helical" evidence="1">
    <location>
        <begin position="271"/>
        <end position="289"/>
    </location>
</feature>
<dbReference type="EMBL" id="JAFKCT010000009">
    <property type="protein sequence ID" value="MBN7812941.1"/>
    <property type="molecule type" value="Genomic_DNA"/>
</dbReference>
<dbReference type="SUPFAM" id="SSF53448">
    <property type="entry name" value="Nucleotide-diphospho-sugar transferases"/>
    <property type="match status" value="1"/>
</dbReference>
<proteinExistence type="predicted"/>
<name>A0ABS3C9V0_9BACT</name>
<gene>
    <name evidence="3" type="ORF">J0A68_18435</name>
</gene>